<dbReference type="Gene3D" id="3.40.190.10">
    <property type="entry name" value="Periplasmic binding protein-like II"/>
    <property type="match status" value="1"/>
</dbReference>
<evidence type="ECO:0000313" key="7">
    <source>
        <dbReference type="Proteomes" id="UP000199664"/>
    </source>
</evidence>
<evidence type="ECO:0000313" key="6">
    <source>
        <dbReference type="EMBL" id="SEM06383.1"/>
    </source>
</evidence>
<evidence type="ECO:0000256" key="1">
    <source>
        <dbReference type="ARBA" id="ARBA00004418"/>
    </source>
</evidence>
<gene>
    <name evidence="6" type="ORF">SAMN04515666_10717</name>
</gene>
<dbReference type="Proteomes" id="UP000199664">
    <property type="component" value="Unassembled WGS sequence"/>
</dbReference>
<protein>
    <submittedName>
        <fullName evidence="6">Peptide/nickel transport system substrate-binding protein</fullName>
    </submittedName>
</protein>
<dbReference type="EMBL" id="FOAN01000007">
    <property type="protein sequence ID" value="SEM06383.1"/>
    <property type="molecule type" value="Genomic_DNA"/>
</dbReference>
<evidence type="ECO:0000256" key="3">
    <source>
        <dbReference type="ARBA" id="ARBA00022729"/>
    </source>
</evidence>
<dbReference type="CDD" id="cd08502">
    <property type="entry name" value="PBP2_NikA_DppA_OppA_like_16"/>
    <property type="match status" value="1"/>
</dbReference>
<dbReference type="InterPro" id="IPR000914">
    <property type="entry name" value="SBP_5_dom"/>
</dbReference>
<comment type="similarity">
    <text evidence="2">Belongs to the bacterial solute-binding protein 5 family.</text>
</comment>
<dbReference type="PIRSF" id="PIRSF002741">
    <property type="entry name" value="MppA"/>
    <property type="match status" value="1"/>
</dbReference>
<keyword evidence="3 4" id="KW-0732">Signal</keyword>
<feature type="signal peptide" evidence="4">
    <location>
        <begin position="1"/>
        <end position="25"/>
    </location>
</feature>
<organism evidence="6 7">
    <name type="scientific">Bosea lupini</name>
    <dbReference type="NCBI Taxonomy" id="1036779"/>
    <lineage>
        <taxon>Bacteria</taxon>
        <taxon>Pseudomonadati</taxon>
        <taxon>Pseudomonadota</taxon>
        <taxon>Alphaproteobacteria</taxon>
        <taxon>Hyphomicrobiales</taxon>
        <taxon>Boseaceae</taxon>
        <taxon>Bosea</taxon>
    </lineage>
</organism>
<dbReference type="GO" id="GO:1904680">
    <property type="term" value="F:peptide transmembrane transporter activity"/>
    <property type="evidence" value="ECO:0007669"/>
    <property type="project" value="TreeGrafter"/>
</dbReference>
<dbReference type="SUPFAM" id="SSF53850">
    <property type="entry name" value="Periplasmic binding protein-like II"/>
    <property type="match status" value="1"/>
</dbReference>
<dbReference type="Gene3D" id="3.10.105.10">
    <property type="entry name" value="Dipeptide-binding Protein, Domain 3"/>
    <property type="match status" value="1"/>
</dbReference>
<reference evidence="7" key="1">
    <citation type="submission" date="2016-10" db="EMBL/GenBank/DDBJ databases">
        <authorList>
            <person name="Varghese N."/>
            <person name="Submissions S."/>
        </authorList>
    </citation>
    <scope>NUCLEOTIDE SEQUENCE [LARGE SCALE GENOMIC DNA]</scope>
    <source>
        <strain evidence="7">LMG 26383,CCUG 61248,R- 45681</strain>
    </source>
</reference>
<dbReference type="AlphaFoldDB" id="A0A1H7VAU2"/>
<proteinExistence type="inferred from homology"/>
<accession>A0A1H7VAU2</accession>
<evidence type="ECO:0000256" key="2">
    <source>
        <dbReference type="ARBA" id="ARBA00005695"/>
    </source>
</evidence>
<dbReference type="PANTHER" id="PTHR30290">
    <property type="entry name" value="PERIPLASMIC BINDING COMPONENT OF ABC TRANSPORTER"/>
    <property type="match status" value="1"/>
</dbReference>
<dbReference type="Pfam" id="PF00496">
    <property type="entry name" value="SBP_bac_5"/>
    <property type="match status" value="1"/>
</dbReference>
<dbReference type="GO" id="GO:0043190">
    <property type="term" value="C:ATP-binding cassette (ABC) transporter complex"/>
    <property type="evidence" value="ECO:0007669"/>
    <property type="project" value="InterPro"/>
</dbReference>
<feature type="domain" description="Solute-binding protein family 5" evidence="5">
    <location>
        <begin position="71"/>
        <end position="443"/>
    </location>
</feature>
<dbReference type="RefSeq" id="WP_167561696.1">
    <property type="nucleotide sequence ID" value="NZ_FOAN01000007.1"/>
</dbReference>
<dbReference type="GO" id="GO:0015833">
    <property type="term" value="P:peptide transport"/>
    <property type="evidence" value="ECO:0007669"/>
    <property type="project" value="TreeGrafter"/>
</dbReference>
<dbReference type="InterPro" id="IPR030678">
    <property type="entry name" value="Peptide/Ni-bd"/>
</dbReference>
<dbReference type="STRING" id="1036779.SAMN04515666_10717"/>
<dbReference type="Gene3D" id="3.90.76.10">
    <property type="entry name" value="Dipeptide-binding Protein, Domain 1"/>
    <property type="match status" value="1"/>
</dbReference>
<comment type="subcellular location">
    <subcellularLocation>
        <location evidence="1">Periplasm</location>
    </subcellularLocation>
</comment>
<evidence type="ECO:0000256" key="4">
    <source>
        <dbReference type="SAM" id="SignalP"/>
    </source>
</evidence>
<evidence type="ECO:0000259" key="5">
    <source>
        <dbReference type="Pfam" id="PF00496"/>
    </source>
</evidence>
<feature type="chain" id="PRO_5011731888" evidence="4">
    <location>
        <begin position="26"/>
        <end position="526"/>
    </location>
</feature>
<name>A0A1H7VAU2_9HYPH</name>
<dbReference type="GO" id="GO:0030288">
    <property type="term" value="C:outer membrane-bounded periplasmic space"/>
    <property type="evidence" value="ECO:0007669"/>
    <property type="project" value="UniProtKB-ARBA"/>
</dbReference>
<dbReference type="InterPro" id="IPR039424">
    <property type="entry name" value="SBP_5"/>
</dbReference>
<keyword evidence="7" id="KW-1185">Reference proteome</keyword>
<dbReference type="PANTHER" id="PTHR30290:SF38">
    <property type="entry name" value="D,D-DIPEPTIDE-BINDING PERIPLASMIC PROTEIN DDPA-RELATED"/>
    <property type="match status" value="1"/>
</dbReference>
<sequence length="526" mass="57969">MLRIVIAAWLAGSLCLAASIGPAGAETVLKIKNTGDIKQLDALFTSAYPVRDMAYLIYDTLFSLDGNYRAQPQMVESHTLSEDGKTYVFKLRQGLSFHDGKPVTAADCIASIERWMKKDSLGAEIDKRLDAIRAIDATAFEVRLKEPFARLIDGFARMTAYPLFVMPERLARTPATTELKEFVGSGPFKLLPDEWVPGVKFVVAKHGGYKPRGEAPSGLAGGKTAGVDRIERIQFSDDLSAVNALLAGEIDYVAEVPAEMLPVLEKDKSIQVAKAPILGKNFQVVINHTQPPMDNVKVRQALQYAISQSDSMQAVFGGRKDLYQLCPALFMCGSPYETDVGSERFMKQDFEKAKALLKEAGYDGTPIVYLHPMDAKVQRDVGTVMVNAMRKAGFTVEDVQMDTATMFTRRTNKNPPKQGGWNVFITGFAGDALMDPLTNPYVTGACEKAFVGWPCDKPLQELWQTFLLASDDAARKAIAVEMQARSNEIVTYIPLGQFNDLSAWRKSVSGFVPGPTLTYWNVRKSD</sequence>